<dbReference type="InterPro" id="IPR017853">
    <property type="entry name" value="GH"/>
</dbReference>
<dbReference type="GO" id="GO:0005975">
    <property type="term" value="P:carbohydrate metabolic process"/>
    <property type="evidence" value="ECO:0007669"/>
    <property type="project" value="InterPro"/>
</dbReference>
<dbReference type="Gene3D" id="3.20.20.80">
    <property type="entry name" value="Glycosidases"/>
    <property type="match status" value="1"/>
</dbReference>
<dbReference type="AlphaFoldDB" id="A0A6A7NBL2"/>
<evidence type="ECO:0000259" key="2">
    <source>
        <dbReference type="SMART" id="SM00642"/>
    </source>
</evidence>
<keyword evidence="1" id="KW-0732">Signal</keyword>
<dbReference type="SUPFAM" id="SSF51445">
    <property type="entry name" value="(Trans)glycosidases"/>
    <property type="match status" value="1"/>
</dbReference>
<gene>
    <name evidence="3" type="ORF">GEV02_30560</name>
</gene>
<dbReference type="InterPro" id="IPR006047">
    <property type="entry name" value="GH13_cat_dom"/>
</dbReference>
<reference evidence="3 4" key="1">
    <citation type="submission" date="2019-10" db="EMBL/GenBank/DDBJ databases">
        <title>Two novel species isolated from a subtropical stream in China.</title>
        <authorList>
            <person name="Lu H."/>
        </authorList>
    </citation>
    <scope>NUCLEOTIDE SEQUENCE [LARGE SCALE GENOMIC DNA]</scope>
    <source>
        <strain evidence="3 4">FT29W</strain>
    </source>
</reference>
<feature type="domain" description="Glycosyl hydrolase family 13 catalytic" evidence="2">
    <location>
        <begin position="43"/>
        <end position="367"/>
    </location>
</feature>
<proteinExistence type="predicted"/>
<dbReference type="PANTHER" id="PTHR47786:SF2">
    <property type="entry name" value="GLYCOSYL HYDROLASE FAMILY 13 CATALYTIC DOMAIN-CONTAINING PROTEIN"/>
    <property type="match status" value="1"/>
</dbReference>
<feature type="signal peptide" evidence="1">
    <location>
        <begin position="1"/>
        <end position="25"/>
    </location>
</feature>
<evidence type="ECO:0000256" key="1">
    <source>
        <dbReference type="SAM" id="SignalP"/>
    </source>
</evidence>
<dbReference type="SMART" id="SM00642">
    <property type="entry name" value="Aamy"/>
    <property type="match status" value="1"/>
</dbReference>
<accession>A0A6A7NBL2</accession>
<protein>
    <submittedName>
        <fullName evidence="3">Alpha-amylase</fullName>
    </submittedName>
</protein>
<dbReference type="EMBL" id="WHUG01000021">
    <property type="protein sequence ID" value="MQA42483.1"/>
    <property type="molecule type" value="Genomic_DNA"/>
</dbReference>
<sequence>MKKLATLLPLAALSASLFAPLAAHAETGAVKHPAWTRSSNIYEVNLRQYSKEGTLNAFAATLPRLKQMGVDIVWLMPVHPIGKKNHKGTLGSYYAVQDYSAVNPDYGSMDDLRKLVKQAHALGMHVILDWVGNHTAWDHPWATQHPDWYKKNDKGEIYSVTFKNEAGEMEEWTDVIGLDYGNKELWKGMTEAMAYWVREAGIDGFRCDAAGLVPTEFWNQARAQLDKIKPVFMLAEWNEPALHDKAFDASYDWPLSEIMKKIAKGQAGAAELKAYLANPPKAYPRDAYRLQFTNNHDLNSWQGTDKDLYGPAYGAMAVLSYTLPGIPLIYNGQEARLEKKLEFFEKDPIDWKSYELEGFYAGLNQLKKENPALWNGASGGAVQLLDVGNEQLFAFKRQQGKNSVRVIVNPTATLQKYKLAGDEGQAVLKPWRWRIIVPE</sequence>
<dbReference type="SUPFAM" id="SSF51011">
    <property type="entry name" value="Glycosyl hydrolase domain"/>
    <property type="match status" value="1"/>
</dbReference>
<comment type="caution">
    <text evidence="3">The sequence shown here is derived from an EMBL/GenBank/DDBJ whole genome shotgun (WGS) entry which is preliminary data.</text>
</comment>
<evidence type="ECO:0000313" key="3">
    <source>
        <dbReference type="EMBL" id="MQA42483.1"/>
    </source>
</evidence>
<dbReference type="CDD" id="cd11313">
    <property type="entry name" value="AmyAc_arch_bac_AmyA"/>
    <property type="match status" value="1"/>
</dbReference>
<dbReference type="Pfam" id="PF00128">
    <property type="entry name" value="Alpha-amylase"/>
    <property type="match status" value="1"/>
</dbReference>
<dbReference type="Proteomes" id="UP000440498">
    <property type="component" value="Unassembled WGS sequence"/>
</dbReference>
<organism evidence="3 4">
    <name type="scientific">Rugamonas aquatica</name>
    <dbReference type="NCBI Taxonomy" id="2743357"/>
    <lineage>
        <taxon>Bacteria</taxon>
        <taxon>Pseudomonadati</taxon>
        <taxon>Pseudomonadota</taxon>
        <taxon>Betaproteobacteria</taxon>
        <taxon>Burkholderiales</taxon>
        <taxon>Oxalobacteraceae</taxon>
        <taxon>Telluria group</taxon>
        <taxon>Rugamonas</taxon>
    </lineage>
</organism>
<dbReference type="RefSeq" id="WP_152841579.1">
    <property type="nucleotide sequence ID" value="NZ_WHUG01000021.1"/>
</dbReference>
<evidence type="ECO:0000313" key="4">
    <source>
        <dbReference type="Proteomes" id="UP000440498"/>
    </source>
</evidence>
<dbReference type="PANTHER" id="PTHR47786">
    <property type="entry name" value="ALPHA-1,4-GLUCAN:MALTOSE-1-PHOSPHATE MALTOSYLTRANSFERASE"/>
    <property type="match status" value="1"/>
</dbReference>
<feature type="chain" id="PRO_5025524216" evidence="1">
    <location>
        <begin position="26"/>
        <end position="439"/>
    </location>
</feature>
<keyword evidence="4" id="KW-1185">Reference proteome</keyword>
<name>A0A6A7NBL2_9BURK</name>